<dbReference type="Proteomes" id="UP000555546">
    <property type="component" value="Unassembled WGS sequence"/>
</dbReference>
<dbReference type="SUPFAM" id="SSF53335">
    <property type="entry name" value="S-adenosyl-L-methionine-dependent methyltransferases"/>
    <property type="match status" value="1"/>
</dbReference>
<dbReference type="AlphaFoldDB" id="A0A7W9B0V0"/>
<dbReference type="EMBL" id="JACIJG010000017">
    <property type="protein sequence ID" value="MBB5703759.1"/>
    <property type="molecule type" value="Genomic_DNA"/>
</dbReference>
<dbReference type="Gene3D" id="3.40.50.150">
    <property type="entry name" value="Vaccinia Virus protein VP39"/>
    <property type="match status" value="1"/>
</dbReference>
<feature type="domain" description="Methyltransferase FkbM" evidence="2">
    <location>
        <begin position="65"/>
        <end position="212"/>
    </location>
</feature>
<feature type="coiled-coil region" evidence="1">
    <location>
        <begin position="263"/>
        <end position="332"/>
    </location>
</feature>
<dbReference type="InterPro" id="IPR029063">
    <property type="entry name" value="SAM-dependent_MTases_sf"/>
</dbReference>
<evidence type="ECO:0000313" key="4">
    <source>
        <dbReference type="EMBL" id="MBB5703759.1"/>
    </source>
</evidence>
<organism evidence="4 5">
    <name type="scientific">Brucella daejeonensis</name>
    <dbReference type="NCBI Taxonomy" id="659015"/>
    <lineage>
        <taxon>Bacteria</taxon>
        <taxon>Pseudomonadati</taxon>
        <taxon>Pseudomonadota</taxon>
        <taxon>Alphaproteobacteria</taxon>
        <taxon>Hyphomicrobiales</taxon>
        <taxon>Brucellaceae</taxon>
        <taxon>Brucella/Ochrobactrum group</taxon>
        <taxon>Brucella</taxon>
    </lineage>
</organism>
<dbReference type="RefSeq" id="WP_183656007.1">
    <property type="nucleotide sequence ID" value="NZ_JACIJG010000017.1"/>
</dbReference>
<dbReference type="GO" id="GO:0032259">
    <property type="term" value="P:methylation"/>
    <property type="evidence" value="ECO:0007669"/>
    <property type="project" value="UniProtKB-KW"/>
</dbReference>
<keyword evidence="1" id="KW-0175">Coiled coil</keyword>
<reference evidence="4 5" key="1">
    <citation type="submission" date="2020-08" db="EMBL/GenBank/DDBJ databases">
        <title>Genomic Encyclopedia of Type Strains, Phase IV (KMG-IV): sequencing the most valuable type-strain genomes for metagenomic binning, comparative biology and taxonomic classification.</title>
        <authorList>
            <person name="Goeker M."/>
        </authorList>
    </citation>
    <scope>NUCLEOTIDE SEQUENCE [LARGE SCALE GENOMIC DNA]</scope>
    <source>
        <strain evidence="4 5">DSM 26944</strain>
    </source>
</reference>
<dbReference type="PANTHER" id="PTHR34203">
    <property type="entry name" value="METHYLTRANSFERASE, FKBM FAMILY PROTEIN"/>
    <property type="match status" value="1"/>
</dbReference>
<keyword evidence="4" id="KW-0808">Transferase</keyword>
<dbReference type="InterPro" id="IPR055259">
    <property type="entry name" value="YkvP/CgeB_Glyco_trans-like"/>
</dbReference>
<evidence type="ECO:0000313" key="5">
    <source>
        <dbReference type="Proteomes" id="UP000555546"/>
    </source>
</evidence>
<gene>
    <name evidence="4" type="ORF">FHS76_003669</name>
</gene>
<dbReference type="NCBIfam" id="TIGR01444">
    <property type="entry name" value="fkbM_fam"/>
    <property type="match status" value="1"/>
</dbReference>
<dbReference type="Gene3D" id="1.10.287.1490">
    <property type="match status" value="1"/>
</dbReference>
<proteinExistence type="predicted"/>
<accession>A0A7W9B0V0</accession>
<evidence type="ECO:0000256" key="1">
    <source>
        <dbReference type="SAM" id="Coils"/>
    </source>
</evidence>
<keyword evidence="5" id="KW-1185">Reference proteome</keyword>
<dbReference type="Pfam" id="PF13524">
    <property type="entry name" value="Glyco_trans_1_2"/>
    <property type="match status" value="1"/>
</dbReference>
<dbReference type="CDD" id="cd02440">
    <property type="entry name" value="AdoMet_MTases"/>
    <property type="match status" value="1"/>
</dbReference>
<evidence type="ECO:0000259" key="3">
    <source>
        <dbReference type="Pfam" id="PF13524"/>
    </source>
</evidence>
<dbReference type="Pfam" id="PF05050">
    <property type="entry name" value="Methyltransf_21"/>
    <property type="match status" value="1"/>
</dbReference>
<comment type="caution">
    <text evidence="4">The sequence shown here is derived from an EMBL/GenBank/DDBJ whole genome shotgun (WGS) entry which is preliminary data.</text>
</comment>
<dbReference type="InterPro" id="IPR006342">
    <property type="entry name" value="FkbM_mtfrase"/>
</dbReference>
<sequence>MDPKNEMAVEEAVRIVDGGLEYSIYLPDKDVDYIQGFIFNKRLPYERDMLVSMCSHLQKGDVVLDIGANVGNHTLYLAGIGGARVMAYEPNPHLADAIRRSVQLSGLGNAVTVRNIGLGKVAGHAHFEKDIPENLGAQKLDIGEGELQVERLDDQDIPSPVKIIKIDVEGMELDVLEGGRELILRDKPILYIESATEANYRQISTYLAELGYGYWEGFNATPTHCFRPLASIALNQQVERLIQREVFQEYRLREQLRLAYRAQNDAIAKMHGLEQQVDRLSADLTSKDKQVRDHEADLLVKDETLTKNNVMLTEYQAEIDDLQMQLKRLNDLQPRIAEVADSVEAGSSPEQAVRALLHEMAAIKKNLQETGSRFDAMRVRMTTAEKQLSSIVDSTSYQLSKSIIGAGTSLSGFLKLPFAIIALLARGVSRRLAKRNNKTDKRSFALKTKDLIIREIKARPALERPARKLYNRWRGGQSAYGEVVAGQLVNVPASLKEDAAPFASRIKVATILDEFSFGSFACEFQAIPVEPDNWRERFESEKPDIFFCESAWSGPDSVRRPWKGKIYASVNFKKENRTALLSILEYCKANGIPTVFWNKEDPTHFDDKVHDFIKTAQNFDFVFTSAEECVERYRLEHGCKNVFALPFATQPRMFNPLEIADERTKDIVFAGSWYAVHKERSELMERILDRFLDDGYSLKIYDRYFGTDDDNHIFPERFRSYLLPPVSHKELDRIYKSSLFGLNFNTATQSATMFARRVFELMSSNTLVLSNYSVGVDKMFGEDVVFVDRDPSRLNELSDQAVQSIRESALRNVLENHTYEKRWEFILDSIGFRYRKNDRSTTLISRIKDRAEAEKTIEYFSLIEALFPDAKLLLLLSTEMPDDEVAIYYQDYNRYGYGVVSEAYLEKYQQPLIGVLSTANMLYVSECNFPPLSWVEKARAHIVYAGERYIGFDINKDRYRVYPLDASKPLFGASSGFAPLIYQENGKNWNSAFYI</sequence>
<dbReference type="GO" id="GO:0008168">
    <property type="term" value="F:methyltransferase activity"/>
    <property type="evidence" value="ECO:0007669"/>
    <property type="project" value="UniProtKB-KW"/>
</dbReference>
<dbReference type="PANTHER" id="PTHR34203:SF15">
    <property type="entry name" value="SLL1173 PROTEIN"/>
    <property type="match status" value="1"/>
</dbReference>
<feature type="domain" description="Spore protein YkvP/CgeB glycosyl transferase-like" evidence="3">
    <location>
        <begin position="719"/>
        <end position="828"/>
    </location>
</feature>
<evidence type="ECO:0000259" key="2">
    <source>
        <dbReference type="Pfam" id="PF05050"/>
    </source>
</evidence>
<keyword evidence="4" id="KW-0489">Methyltransferase</keyword>
<protein>
    <submittedName>
        <fullName evidence="4">FkbM family methyltransferase</fullName>
    </submittedName>
</protein>
<name>A0A7W9B0V0_9HYPH</name>
<dbReference type="InterPro" id="IPR052514">
    <property type="entry name" value="SAM-dependent_MTase"/>
</dbReference>